<evidence type="ECO:0000256" key="1">
    <source>
        <dbReference type="SAM" id="MobiDB-lite"/>
    </source>
</evidence>
<proteinExistence type="predicted"/>
<feature type="compositionally biased region" description="Polar residues" evidence="1">
    <location>
        <begin position="39"/>
        <end position="51"/>
    </location>
</feature>
<dbReference type="AlphaFoldDB" id="A0A7J9N4X5"/>
<sequence length="51" mass="5416">MAVVQVDATARSGVMYIHPGVLDPCKRPGGSHPGCHPNPESTPTQANTYNR</sequence>
<evidence type="ECO:0000313" key="3">
    <source>
        <dbReference type="Proteomes" id="UP000593576"/>
    </source>
</evidence>
<name>A0A7J9N4X5_GOSSC</name>
<reference evidence="2 3" key="1">
    <citation type="journal article" date="2019" name="Genome Biol. Evol.">
        <title>Insights into the evolution of the New World diploid cottons (Gossypium, subgenus Houzingenia) based on genome sequencing.</title>
        <authorList>
            <person name="Grover C.E."/>
            <person name="Arick M.A. 2nd"/>
            <person name="Thrash A."/>
            <person name="Conover J.L."/>
            <person name="Sanders W.S."/>
            <person name="Peterson D.G."/>
            <person name="Frelichowski J.E."/>
            <person name="Scheffler J.A."/>
            <person name="Scheffler B.E."/>
            <person name="Wendel J.F."/>
        </authorList>
    </citation>
    <scope>NUCLEOTIDE SEQUENCE [LARGE SCALE GENOMIC DNA]</scope>
    <source>
        <strain evidence="2">1</strain>
        <tissue evidence="2">Leaf</tissue>
    </source>
</reference>
<keyword evidence="3" id="KW-1185">Reference proteome</keyword>
<feature type="non-terminal residue" evidence="2">
    <location>
        <position position="51"/>
    </location>
</feature>
<dbReference type="Proteomes" id="UP000593576">
    <property type="component" value="Unassembled WGS sequence"/>
</dbReference>
<protein>
    <submittedName>
        <fullName evidence="2">Uncharacterized protein</fullName>
    </submittedName>
</protein>
<organism evidence="2 3">
    <name type="scientific">Gossypium schwendimanii</name>
    <name type="common">Cotton</name>
    <dbReference type="NCBI Taxonomy" id="34291"/>
    <lineage>
        <taxon>Eukaryota</taxon>
        <taxon>Viridiplantae</taxon>
        <taxon>Streptophyta</taxon>
        <taxon>Embryophyta</taxon>
        <taxon>Tracheophyta</taxon>
        <taxon>Spermatophyta</taxon>
        <taxon>Magnoliopsida</taxon>
        <taxon>eudicotyledons</taxon>
        <taxon>Gunneridae</taxon>
        <taxon>Pentapetalae</taxon>
        <taxon>rosids</taxon>
        <taxon>malvids</taxon>
        <taxon>Malvales</taxon>
        <taxon>Malvaceae</taxon>
        <taxon>Malvoideae</taxon>
        <taxon>Gossypium</taxon>
    </lineage>
</organism>
<dbReference type="EMBL" id="JABFAF010271074">
    <property type="protein sequence ID" value="MBA0878278.1"/>
    <property type="molecule type" value="Genomic_DNA"/>
</dbReference>
<accession>A0A7J9N4X5</accession>
<comment type="caution">
    <text evidence="2">The sequence shown here is derived from an EMBL/GenBank/DDBJ whole genome shotgun (WGS) entry which is preliminary data.</text>
</comment>
<dbReference type="OrthoDB" id="1652205at2759"/>
<gene>
    <name evidence="2" type="ORF">Goshw_006440</name>
</gene>
<evidence type="ECO:0000313" key="2">
    <source>
        <dbReference type="EMBL" id="MBA0878278.1"/>
    </source>
</evidence>
<feature type="region of interest" description="Disordered" evidence="1">
    <location>
        <begin position="26"/>
        <end position="51"/>
    </location>
</feature>